<reference evidence="3 4" key="1">
    <citation type="submission" date="2019-04" db="EMBL/GenBank/DDBJ databases">
        <title>Isolation and identification of Cellulomonas shaoxiangyii sp. Nov. isolated from feces of the Tibetan antelopes (Pantholops hodgsonii) in the Qinghai-Tibet plateau of China.</title>
        <authorList>
            <person name="Tian Z."/>
        </authorList>
    </citation>
    <scope>NUCLEOTIDE SEQUENCE [LARGE SCALE GENOMIC DNA]</scope>
    <source>
        <strain evidence="3 4">Z28</strain>
    </source>
</reference>
<keyword evidence="4" id="KW-1185">Reference proteome</keyword>
<sequence>MAPQDSPHERRTLESTGTWAATRTRGVTITRVVETRRGPWATAWFVLRRAAERVRRALARTWGAVTRTLTPAGWTVLGAVLLGLVLGPLAGWTAGWVLAVGGAVLLALSAPFLLGGHDYDVDLVLDKDRAVAGREVTGSVRLVNTGGRPALPVLVDVPVGEGLVEVQVPLLGPGRAHDEPLHVAAYRRGVIDVGPLTLTRSDPVGLLRREQRWPVMRTIHVHPVTTVVPSTSAGVVRDLEGMPSAQIVASDLAFHAIREYQPGDSRRNVHWKSTAKVGRLMVREFEETRRSRLALLLGLATDDFADEEELELAVSVFASLGVQALRDGQDAYVATSEEAPRVTRGAVVSLRTLPTATPRALLDATCTLAAGERATPLEDVASLAAGTCPEMSVAFLVVGSVPGADRLRAAAHALPAGTTVIALRCERDADPSARTLREVTVVTIGALGDLGPLIHRTARA</sequence>
<evidence type="ECO:0000313" key="3">
    <source>
        <dbReference type="EMBL" id="QCB94249.1"/>
    </source>
</evidence>
<dbReference type="Pfam" id="PF01882">
    <property type="entry name" value="DUF58"/>
    <property type="match status" value="1"/>
</dbReference>
<dbReference type="PANTHER" id="PTHR34351">
    <property type="entry name" value="SLR1927 PROTEIN-RELATED"/>
    <property type="match status" value="1"/>
</dbReference>
<dbReference type="AlphaFoldDB" id="A0A4P7SJ25"/>
<dbReference type="KEGG" id="celz:E5225_12435"/>
<dbReference type="PANTHER" id="PTHR34351:SF2">
    <property type="entry name" value="DUF58 DOMAIN-CONTAINING PROTEIN"/>
    <property type="match status" value="1"/>
</dbReference>
<proteinExistence type="predicted"/>
<evidence type="ECO:0000313" key="4">
    <source>
        <dbReference type="Proteomes" id="UP000296469"/>
    </source>
</evidence>
<evidence type="ECO:0000259" key="2">
    <source>
        <dbReference type="Pfam" id="PF01882"/>
    </source>
</evidence>
<keyword evidence="1" id="KW-1133">Transmembrane helix</keyword>
<keyword evidence="1" id="KW-0812">Transmembrane</keyword>
<evidence type="ECO:0000256" key="1">
    <source>
        <dbReference type="SAM" id="Phobius"/>
    </source>
</evidence>
<dbReference type="InterPro" id="IPR002881">
    <property type="entry name" value="DUF58"/>
</dbReference>
<protein>
    <submittedName>
        <fullName evidence="3">DUF58 domain-containing protein</fullName>
    </submittedName>
</protein>
<accession>A0A4P7SJ25</accession>
<name>A0A4P7SJ25_9CELL</name>
<keyword evidence="1" id="KW-0472">Membrane</keyword>
<organism evidence="3 4">
    <name type="scientific">Cellulomonas shaoxiangyii</name>
    <dbReference type="NCBI Taxonomy" id="2566013"/>
    <lineage>
        <taxon>Bacteria</taxon>
        <taxon>Bacillati</taxon>
        <taxon>Actinomycetota</taxon>
        <taxon>Actinomycetes</taxon>
        <taxon>Micrococcales</taxon>
        <taxon>Cellulomonadaceae</taxon>
        <taxon>Cellulomonas</taxon>
    </lineage>
</organism>
<dbReference type="Proteomes" id="UP000296469">
    <property type="component" value="Chromosome"/>
</dbReference>
<feature type="transmembrane region" description="Helical" evidence="1">
    <location>
        <begin position="69"/>
        <end position="90"/>
    </location>
</feature>
<gene>
    <name evidence="3" type="ORF">E5225_12435</name>
</gene>
<dbReference type="RefSeq" id="WP_135975157.1">
    <property type="nucleotide sequence ID" value="NZ_CP039291.1"/>
</dbReference>
<dbReference type="EMBL" id="CP039291">
    <property type="protein sequence ID" value="QCB94249.1"/>
    <property type="molecule type" value="Genomic_DNA"/>
</dbReference>
<dbReference type="OrthoDB" id="9812729at2"/>
<feature type="transmembrane region" description="Helical" evidence="1">
    <location>
        <begin position="96"/>
        <end position="114"/>
    </location>
</feature>
<feature type="domain" description="DUF58" evidence="2">
    <location>
        <begin position="257"/>
        <end position="338"/>
    </location>
</feature>